<evidence type="ECO:0000313" key="10">
    <source>
        <dbReference type="Proteomes" id="UP000242699"/>
    </source>
</evidence>
<feature type="domain" description="Pseudouridine synthase I TruA alpha/beta" evidence="8">
    <location>
        <begin position="142"/>
        <end position="244"/>
    </location>
</feature>
<evidence type="ECO:0000259" key="8">
    <source>
        <dbReference type="Pfam" id="PF01416"/>
    </source>
</evidence>
<dbReference type="EMBL" id="PXYT01000009">
    <property type="protein sequence ID" value="PSR30563.1"/>
    <property type="molecule type" value="Genomic_DNA"/>
</dbReference>
<gene>
    <name evidence="4" type="primary">truA</name>
    <name evidence="9" type="ORF">C7B43_05655</name>
</gene>
<sequence>MYLRLLVSYDGTDFAGFQKQARQRTVQGELERHLQHLLGPGKVLGASRTDAGVHALGQIVVWTGLVPVPQDKVAKVLNRRLPPDIAVREVGWVPETFRPIQDAQAKYYSYRLWRGKSVPWPGTARYVTVTESSLSWAILTQAARAIRGRHDFVAFRSEGSSAKTTTRHVFVSRWVMEDEGRIWRYDIAADGFLYHMVRRLVGTMIFCAQMRDLSLLHEGLQNPQGVKMGFVAPAKGLLLERIDYGDAWHE</sequence>
<evidence type="ECO:0000256" key="6">
    <source>
        <dbReference type="PIRSR" id="PIRSR001430-2"/>
    </source>
</evidence>
<dbReference type="Pfam" id="PF01416">
    <property type="entry name" value="PseudoU_synth_1"/>
    <property type="match status" value="2"/>
</dbReference>
<dbReference type="InterPro" id="IPR001406">
    <property type="entry name" value="PsdUridine_synth_TruA"/>
</dbReference>
<comment type="caution">
    <text evidence="4">Lacks conserved residue(s) required for the propagation of feature annotation.</text>
</comment>
<dbReference type="AlphaFoldDB" id="A0A2T2X7S8"/>
<feature type="domain" description="Pseudouridine synthase I TruA alpha/beta" evidence="8">
    <location>
        <begin position="7"/>
        <end position="93"/>
    </location>
</feature>
<evidence type="ECO:0000256" key="2">
    <source>
        <dbReference type="ARBA" id="ARBA00022694"/>
    </source>
</evidence>
<dbReference type="GO" id="GO:0003723">
    <property type="term" value="F:RNA binding"/>
    <property type="evidence" value="ECO:0007669"/>
    <property type="project" value="InterPro"/>
</dbReference>
<dbReference type="GO" id="GO:0031119">
    <property type="term" value="P:tRNA pseudouridine synthesis"/>
    <property type="evidence" value="ECO:0007669"/>
    <property type="project" value="UniProtKB-UniRule"/>
</dbReference>
<keyword evidence="2 4" id="KW-0819">tRNA processing</keyword>
<dbReference type="PANTHER" id="PTHR11142:SF0">
    <property type="entry name" value="TRNA PSEUDOURIDINE SYNTHASE-LIKE 1"/>
    <property type="match status" value="1"/>
</dbReference>
<comment type="catalytic activity">
    <reaction evidence="4 7">
        <text>uridine(38/39/40) in tRNA = pseudouridine(38/39/40) in tRNA</text>
        <dbReference type="Rhea" id="RHEA:22376"/>
        <dbReference type="Rhea" id="RHEA-COMP:10085"/>
        <dbReference type="Rhea" id="RHEA-COMP:10087"/>
        <dbReference type="ChEBI" id="CHEBI:65314"/>
        <dbReference type="ChEBI" id="CHEBI:65315"/>
        <dbReference type="EC" id="5.4.99.12"/>
    </reaction>
</comment>
<feature type="active site" description="Nucleophile" evidence="4 5">
    <location>
        <position position="50"/>
    </location>
</feature>
<proteinExistence type="inferred from homology"/>
<dbReference type="InterPro" id="IPR020103">
    <property type="entry name" value="PsdUridine_synth_cat_dom_sf"/>
</dbReference>
<dbReference type="PIRSF" id="PIRSF001430">
    <property type="entry name" value="tRNA_psdUrid_synth"/>
    <property type="match status" value="1"/>
</dbReference>
<evidence type="ECO:0000256" key="1">
    <source>
        <dbReference type="ARBA" id="ARBA00009375"/>
    </source>
</evidence>
<evidence type="ECO:0000256" key="7">
    <source>
        <dbReference type="RuleBase" id="RU003792"/>
    </source>
</evidence>
<feature type="binding site" evidence="4 6">
    <location>
        <position position="108"/>
    </location>
    <ligand>
        <name>substrate</name>
    </ligand>
</feature>
<comment type="subunit">
    <text evidence="4">Homodimer.</text>
</comment>
<dbReference type="Gene3D" id="3.30.70.580">
    <property type="entry name" value="Pseudouridine synthase I, catalytic domain, N-terminal subdomain"/>
    <property type="match status" value="1"/>
</dbReference>
<dbReference type="SUPFAM" id="SSF55120">
    <property type="entry name" value="Pseudouridine synthase"/>
    <property type="match status" value="1"/>
</dbReference>
<dbReference type="InterPro" id="IPR020095">
    <property type="entry name" value="PsdUridine_synth_TruA_C"/>
</dbReference>
<dbReference type="Gene3D" id="3.30.70.660">
    <property type="entry name" value="Pseudouridine synthase I, catalytic domain, C-terminal subdomain"/>
    <property type="match status" value="1"/>
</dbReference>
<name>A0A2T2X7S8_9FIRM</name>
<evidence type="ECO:0000313" key="9">
    <source>
        <dbReference type="EMBL" id="PSR30563.1"/>
    </source>
</evidence>
<keyword evidence="3 4" id="KW-0413">Isomerase</keyword>
<dbReference type="HAMAP" id="MF_00171">
    <property type="entry name" value="TruA"/>
    <property type="match status" value="1"/>
</dbReference>
<dbReference type="InterPro" id="IPR020097">
    <property type="entry name" value="PsdUridine_synth_TruA_a/b_dom"/>
</dbReference>
<reference evidence="9 10" key="1">
    <citation type="journal article" date="2014" name="BMC Genomics">
        <title>Comparison of environmental and isolate Sulfobacillus genomes reveals diverse carbon, sulfur, nitrogen, and hydrogen metabolisms.</title>
        <authorList>
            <person name="Justice N.B."/>
            <person name="Norman A."/>
            <person name="Brown C.T."/>
            <person name="Singh A."/>
            <person name="Thomas B.C."/>
            <person name="Banfield J.F."/>
        </authorList>
    </citation>
    <scope>NUCLEOTIDE SEQUENCE [LARGE SCALE GENOMIC DNA]</scope>
    <source>
        <strain evidence="9">AMDSBA1</strain>
    </source>
</reference>
<dbReference type="EC" id="5.4.99.12" evidence="4"/>
<dbReference type="Proteomes" id="UP000242699">
    <property type="component" value="Unassembled WGS sequence"/>
</dbReference>
<comment type="caution">
    <text evidence="9">The sequence shown here is derived from an EMBL/GenBank/DDBJ whole genome shotgun (WGS) entry which is preliminary data.</text>
</comment>
<comment type="function">
    <text evidence="4">Formation of pseudouridine at positions 38, 39 and 40 in the anticodon stem and loop of transfer RNAs.</text>
</comment>
<dbReference type="GO" id="GO:0160147">
    <property type="term" value="F:tRNA pseudouridine(38-40) synthase activity"/>
    <property type="evidence" value="ECO:0007669"/>
    <property type="project" value="UniProtKB-EC"/>
</dbReference>
<organism evidence="9 10">
    <name type="scientific">Sulfobacillus benefaciens</name>
    <dbReference type="NCBI Taxonomy" id="453960"/>
    <lineage>
        <taxon>Bacteria</taxon>
        <taxon>Bacillati</taxon>
        <taxon>Bacillota</taxon>
        <taxon>Clostridia</taxon>
        <taxon>Eubacteriales</taxon>
        <taxon>Clostridiales Family XVII. Incertae Sedis</taxon>
        <taxon>Sulfobacillus</taxon>
    </lineage>
</organism>
<comment type="similarity">
    <text evidence="1 4 7">Belongs to the tRNA pseudouridine synthase TruA family.</text>
</comment>
<evidence type="ECO:0000256" key="4">
    <source>
        <dbReference type="HAMAP-Rule" id="MF_00171"/>
    </source>
</evidence>
<dbReference type="PANTHER" id="PTHR11142">
    <property type="entry name" value="PSEUDOURIDYLATE SYNTHASE"/>
    <property type="match status" value="1"/>
</dbReference>
<dbReference type="CDD" id="cd02570">
    <property type="entry name" value="PseudoU_synth_EcTruA"/>
    <property type="match status" value="1"/>
</dbReference>
<accession>A0A2T2X7S8</accession>
<evidence type="ECO:0000256" key="3">
    <source>
        <dbReference type="ARBA" id="ARBA00023235"/>
    </source>
</evidence>
<dbReference type="InterPro" id="IPR020094">
    <property type="entry name" value="TruA/RsuA/RluB/E/F_N"/>
</dbReference>
<protein>
    <recommendedName>
        <fullName evidence="4">tRNA pseudouridine synthase A</fullName>
        <ecNumber evidence="4">5.4.99.12</ecNumber>
    </recommendedName>
    <alternativeName>
        <fullName evidence="4">tRNA pseudouridine(38-40) synthase</fullName>
    </alternativeName>
    <alternativeName>
        <fullName evidence="4">tRNA pseudouridylate synthase I</fullName>
    </alternativeName>
    <alternativeName>
        <fullName evidence="4">tRNA-uridine isomerase I</fullName>
    </alternativeName>
</protein>
<evidence type="ECO:0000256" key="5">
    <source>
        <dbReference type="PIRSR" id="PIRSR001430-1"/>
    </source>
</evidence>